<dbReference type="InterPro" id="IPR002347">
    <property type="entry name" value="SDR_fam"/>
</dbReference>
<dbReference type="SUPFAM" id="SSF51735">
    <property type="entry name" value="NAD(P)-binding Rossmann-fold domains"/>
    <property type="match status" value="1"/>
</dbReference>
<dbReference type="Proteomes" id="UP001159363">
    <property type="component" value="Chromosome 1"/>
</dbReference>
<evidence type="ECO:0000256" key="3">
    <source>
        <dbReference type="ARBA" id="ARBA00013075"/>
    </source>
</evidence>
<dbReference type="PANTHER" id="PTHR44085">
    <property type="entry name" value="SEPIAPTERIN REDUCTASE"/>
    <property type="match status" value="1"/>
</dbReference>
<evidence type="ECO:0000313" key="8">
    <source>
        <dbReference type="EMBL" id="KAJ8894831.1"/>
    </source>
</evidence>
<keyword evidence="5" id="KW-0963">Cytoplasm</keyword>
<dbReference type="PRINTS" id="PR00081">
    <property type="entry name" value="GDHRDH"/>
</dbReference>
<keyword evidence="9" id="KW-1185">Reference proteome</keyword>
<comment type="caution">
    <text evidence="8">The sequence shown here is derived from an EMBL/GenBank/DDBJ whole genome shotgun (WGS) entry which is preliminary data.</text>
</comment>
<dbReference type="NCBIfam" id="TIGR01500">
    <property type="entry name" value="sepiapter_red"/>
    <property type="match status" value="1"/>
</dbReference>
<gene>
    <name evidence="8" type="ORF">PR048_000138</name>
</gene>
<comment type="subcellular location">
    <subcellularLocation>
        <location evidence="1">Cytoplasm</location>
    </subcellularLocation>
</comment>
<dbReference type="InterPro" id="IPR051721">
    <property type="entry name" value="Biopterin_syn/organic_redct"/>
</dbReference>
<comment type="similarity">
    <text evidence="2">Belongs to the sepiapterin reductase family.</text>
</comment>
<evidence type="ECO:0000256" key="4">
    <source>
        <dbReference type="ARBA" id="ARBA00019170"/>
    </source>
</evidence>
<dbReference type="PANTHER" id="PTHR44085:SF2">
    <property type="entry name" value="SEPIAPTERIN REDUCTASE"/>
    <property type="match status" value="1"/>
</dbReference>
<dbReference type="CDD" id="cd05367">
    <property type="entry name" value="SPR-like_SDR_c"/>
    <property type="match status" value="1"/>
</dbReference>
<sequence>MSFWGKKTFCIVTGASKGIGRHFAIEFSCRFADGSVVVLLARSKAALDYTKDIIQKCNPNLHVSVTTVDLSHPTIGSYKKILTEVLEEKKLCQSDFDIALLVNNAGTVGDVSQAAKDADNPSKWQEYLALNVTSCISITAQFLQVFDASSVRKTVVNITSLSAVTPMKSFAYYCVGKAAREMYFRVLAEESPDVDVLNYSPGPIDTDMVSEVIDNVGHKDMRDMFMNLKDTQKLVTLDQTTKRIVKILEDGKYSSGDHIDYYDSKLN</sequence>
<organism evidence="8 9">
    <name type="scientific">Dryococelus australis</name>
    <dbReference type="NCBI Taxonomy" id="614101"/>
    <lineage>
        <taxon>Eukaryota</taxon>
        <taxon>Metazoa</taxon>
        <taxon>Ecdysozoa</taxon>
        <taxon>Arthropoda</taxon>
        <taxon>Hexapoda</taxon>
        <taxon>Insecta</taxon>
        <taxon>Pterygota</taxon>
        <taxon>Neoptera</taxon>
        <taxon>Polyneoptera</taxon>
        <taxon>Phasmatodea</taxon>
        <taxon>Verophasmatodea</taxon>
        <taxon>Anareolatae</taxon>
        <taxon>Phasmatidae</taxon>
        <taxon>Eurycanthinae</taxon>
        <taxon>Dryococelus</taxon>
    </lineage>
</organism>
<keyword evidence="6" id="KW-0521">NADP</keyword>
<dbReference type="InterPro" id="IPR006393">
    <property type="entry name" value="Sepiapterin_red"/>
</dbReference>
<dbReference type="EMBL" id="JARBHB010000001">
    <property type="protein sequence ID" value="KAJ8894831.1"/>
    <property type="molecule type" value="Genomic_DNA"/>
</dbReference>
<evidence type="ECO:0000256" key="6">
    <source>
        <dbReference type="ARBA" id="ARBA00022857"/>
    </source>
</evidence>
<accession>A0ABQ9IER4</accession>
<proteinExistence type="inferred from homology"/>
<evidence type="ECO:0000313" key="9">
    <source>
        <dbReference type="Proteomes" id="UP001159363"/>
    </source>
</evidence>
<name>A0ABQ9IER4_9NEOP</name>
<dbReference type="Gene3D" id="3.40.50.720">
    <property type="entry name" value="NAD(P)-binding Rossmann-like Domain"/>
    <property type="match status" value="1"/>
</dbReference>
<evidence type="ECO:0000256" key="5">
    <source>
        <dbReference type="ARBA" id="ARBA00022490"/>
    </source>
</evidence>
<dbReference type="Pfam" id="PF00106">
    <property type="entry name" value="adh_short"/>
    <property type="match status" value="1"/>
</dbReference>
<evidence type="ECO:0000256" key="2">
    <source>
        <dbReference type="ARBA" id="ARBA00010483"/>
    </source>
</evidence>
<evidence type="ECO:0000256" key="7">
    <source>
        <dbReference type="ARBA" id="ARBA00023002"/>
    </source>
</evidence>
<protein>
    <recommendedName>
        <fullName evidence="4">Sepiapterin reductase</fullName>
        <ecNumber evidence="3">1.1.1.153</ecNumber>
    </recommendedName>
</protein>
<evidence type="ECO:0000256" key="1">
    <source>
        <dbReference type="ARBA" id="ARBA00004496"/>
    </source>
</evidence>
<keyword evidence="7" id="KW-0560">Oxidoreductase</keyword>
<reference evidence="8 9" key="1">
    <citation type="submission" date="2023-02" db="EMBL/GenBank/DDBJ databases">
        <title>LHISI_Scaffold_Assembly.</title>
        <authorList>
            <person name="Stuart O.P."/>
            <person name="Cleave R."/>
            <person name="Magrath M.J.L."/>
            <person name="Mikheyev A.S."/>
        </authorList>
    </citation>
    <scope>NUCLEOTIDE SEQUENCE [LARGE SCALE GENOMIC DNA]</scope>
    <source>
        <strain evidence="8">Daus_M_001</strain>
        <tissue evidence="8">Leg muscle</tissue>
    </source>
</reference>
<dbReference type="InterPro" id="IPR036291">
    <property type="entry name" value="NAD(P)-bd_dom_sf"/>
</dbReference>
<dbReference type="EC" id="1.1.1.153" evidence="3"/>